<sequence length="119" mass="13086">DRDDEFLAEGNEILATLEPQKTILVAVGEGHPSVMFRIQKISPLRTLARAYSRFRGCAESTEWSVCCVPCMSTVDLSQPAGALPVMQCLAFGVFRKKTLKKKPNETAEPEARESSCHGT</sequence>
<reference evidence="2" key="2">
    <citation type="submission" date="2024-04" db="EMBL/GenBank/DDBJ databases">
        <authorList>
            <person name="Chen Y."/>
            <person name="Shah S."/>
            <person name="Dougan E. K."/>
            <person name="Thang M."/>
            <person name="Chan C."/>
        </authorList>
    </citation>
    <scope>NUCLEOTIDE SEQUENCE [LARGE SCALE GENOMIC DNA]</scope>
</reference>
<proteinExistence type="predicted"/>
<evidence type="ECO:0000313" key="1">
    <source>
        <dbReference type="EMBL" id="CAI4007949.1"/>
    </source>
</evidence>
<dbReference type="AlphaFoldDB" id="A0A9P1GF15"/>
<keyword evidence="3" id="KW-1185">Reference proteome</keyword>
<dbReference type="EMBL" id="CAMXCT010004163">
    <property type="protein sequence ID" value="CAI4007949.1"/>
    <property type="molecule type" value="Genomic_DNA"/>
</dbReference>
<evidence type="ECO:0000313" key="3">
    <source>
        <dbReference type="Proteomes" id="UP001152797"/>
    </source>
</evidence>
<comment type="caution">
    <text evidence="1">The sequence shown here is derived from an EMBL/GenBank/DDBJ whole genome shotgun (WGS) entry which is preliminary data.</text>
</comment>
<accession>A0A9P1GF15</accession>
<dbReference type="Proteomes" id="UP001152797">
    <property type="component" value="Unassembled WGS sequence"/>
</dbReference>
<evidence type="ECO:0000313" key="2">
    <source>
        <dbReference type="EMBL" id="CAL1161324.1"/>
    </source>
</evidence>
<feature type="non-terminal residue" evidence="1">
    <location>
        <position position="1"/>
    </location>
</feature>
<gene>
    <name evidence="1" type="ORF">C1SCF055_LOCUS33443</name>
</gene>
<name>A0A9P1GF15_9DINO</name>
<organism evidence="1">
    <name type="scientific">Cladocopium goreaui</name>
    <dbReference type="NCBI Taxonomy" id="2562237"/>
    <lineage>
        <taxon>Eukaryota</taxon>
        <taxon>Sar</taxon>
        <taxon>Alveolata</taxon>
        <taxon>Dinophyceae</taxon>
        <taxon>Suessiales</taxon>
        <taxon>Symbiodiniaceae</taxon>
        <taxon>Cladocopium</taxon>
    </lineage>
</organism>
<dbReference type="EMBL" id="CAMXCT030004163">
    <property type="protein sequence ID" value="CAL4795261.1"/>
    <property type="molecule type" value="Genomic_DNA"/>
</dbReference>
<dbReference type="EMBL" id="CAMXCT020004163">
    <property type="protein sequence ID" value="CAL1161324.1"/>
    <property type="molecule type" value="Genomic_DNA"/>
</dbReference>
<protein>
    <submittedName>
        <fullName evidence="1">Uncharacterized protein</fullName>
    </submittedName>
</protein>
<reference evidence="1" key="1">
    <citation type="submission" date="2022-10" db="EMBL/GenBank/DDBJ databases">
        <authorList>
            <person name="Chen Y."/>
            <person name="Dougan E. K."/>
            <person name="Chan C."/>
            <person name="Rhodes N."/>
            <person name="Thang M."/>
        </authorList>
    </citation>
    <scope>NUCLEOTIDE SEQUENCE</scope>
</reference>